<dbReference type="Proteomes" id="UP000091956">
    <property type="component" value="Unassembled WGS sequence"/>
</dbReference>
<dbReference type="RefSeq" id="XP_018134187.1">
    <property type="nucleotide sequence ID" value="XM_018270992.1"/>
</dbReference>
<proteinExistence type="predicted"/>
<reference evidence="2 3" key="1">
    <citation type="submission" date="2016-03" db="EMBL/GenBank/DDBJ databases">
        <title>Comparative genomics of Pseudogymnoascus destructans, the fungus causing white-nose syndrome of bats.</title>
        <authorList>
            <person name="Palmer J.M."/>
            <person name="Drees K.P."/>
            <person name="Foster J.T."/>
            <person name="Lindner D.L."/>
        </authorList>
    </citation>
    <scope>NUCLEOTIDE SEQUENCE [LARGE SCALE GENOMIC DNA]</scope>
    <source>
        <strain evidence="2 3">UAMH 10579</strain>
    </source>
</reference>
<reference evidence="3" key="2">
    <citation type="journal article" date="2018" name="Nat. Commun.">
        <title>Extreme sensitivity to ultraviolet light in the fungal pathogen causing white-nose syndrome of bats.</title>
        <authorList>
            <person name="Palmer J.M."/>
            <person name="Drees K.P."/>
            <person name="Foster J.T."/>
            <person name="Lindner D.L."/>
        </authorList>
    </citation>
    <scope>NUCLEOTIDE SEQUENCE [LARGE SCALE GENOMIC DNA]</scope>
    <source>
        <strain evidence="3">UAMH 10579</strain>
    </source>
</reference>
<evidence type="ECO:0000313" key="3">
    <source>
        <dbReference type="Proteomes" id="UP000091956"/>
    </source>
</evidence>
<keyword evidence="3" id="KW-1185">Reference proteome</keyword>
<sequence>MRPPGGPQEESQVLAPVKGPYPVAPVTDFAKEAPESFSQSYAGLDIISFDNFVPPRLKHFGSIDGKLRHKPEGAGEGLRIFTDLPMPIREEPIAIETPSKRRAKTLRIIDIWGKSPEPRNSKPTTQDTNKGNTSKSGSKDLRLTTSSTNREMGHVQGESSFESGSRPDLTRSMLYNWHLLRMDNIRILDPLWEGFRGSAHDYELLKLLAQTHEHQRWWLIVVDGFACPQCVDELRLQWMHPRSLGKAIKSLKSRCTRHSHCDGGSCKVICTHTHRDCNKVTQFFSKLGRENSNRMRNIVLETRDDLLPDADVLVSVAHNVGRYFPDVQNLEINFHFGNRHLDRDVWTRILCACQRLELYLPKGQHLRIRGIEKHTEMQNDWTRKGRKWHE</sequence>
<dbReference type="EMBL" id="KV460209">
    <property type="protein sequence ID" value="OBU00455.1"/>
    <property type="molecule type" value="Genomic_DNA"/>
</dbReference>
<evidence type="ECO:0000256" key="1">
    <source>
        <dbReference type="SAM" id="MobiDB-lite"/>
    </source>
</evidence>
<feature type="region of interest" description="Disordered" evidence="1">
    <location>
        <begin position="112"/>
        <end position="165"/>
    </location>
</feature>
<feature type="compositionally biased region" description="Polar residues" evidence="1">
    <location>
        <begin position="121"/>
        <end position="136"/>
    </location>
</feature>
<dbReference type="AlphaFoldDB" id="A0A1B8GX89"/>
<organism evidence="2 3">
    <name type="scientific">Pseudogymnoascus verrucosus</name>
    <dbReference type="NCBI Taxonomy" id="342668"/>
    <lineage>
        <taxon>Eukaryota</taxon>
        <taxon>Fungi</taxon>
        <taxon>Dikarya</taxon>
        <taxon>Ascomycota</taxon>
        <taxon>Pezizomycotina</taxon>
        <taxon>Leotiomycetes</taxon>
        <taxon>Thelebolales</taxon>
        <taxon>Thelebolaceae</taxon>
        <taxon>Pseudogymnoascus</taxon>
    </lineage>
</organism>
<dbReference type="GeneID" id="28834856"/>
<name>A0A1B8GX89_9PEZI</name>
<gene>
    <name evidence="2" type="ORF">VE01_01470</name>
</gene>
<protein>
    <submittedName>
        <fullName evidence="2">Uncharacterized protein</fullName>
    </submittedName>
</protein>
<evidence type="ECO:0000313" key="2">
    <source>
        <dbReference type="EMBL" id="OBU00455.1"/>
    </source>
</evidence>
<dbReference type="OrthoDB" id="3432059at2759"/>
<accession>A0A1B8GX89</accession>